<evidence type="ECO:0000313" key="1">
    <source>
        <dbReference type="EMBL" id="EUA06787.1"/>
    </source>
</evidence>
<reference evidence="1" key="1">
    <citation type="submission" date="2014-01" db="EMBL/GenBank/DDBJ databases">
        <authorList>
            <person name="Brown-Elliot B."/>
            <person name="Wallace R."/>
            <person name="Lenaerts A."/>
            <person name="Ordway D."/>
            <person name="DeGroote M.A."/>
            <person name="Parker T."/>
            <person name="Sizemore C."/>
            <person name="Tallon L.J."/>
            <person name="Sadzewicz L.K."/>
            <person name="Sengamalay N."/>
            <person name="Fraser C.M."/>
            <person name="Hine E."/>
            <person name="Shefchek K.A."/>
            <person name="Das S.P."/>
            <person name="Tettelin H."/>
        </authorList>
    </citation>
    <scope>NUCLEOTIDE SEQUENCE [LARGE SCALE GENOMIC DNA]</scope>
    <source>
        <strain evidence="1">4042</strain>
    </source>
</reference>
<sequence length="42" mass="4739">MSRWRPYLAGERSTYTYYPDTADVGMGAGSRSAGGHSRWWPT</sequence>
<comment type="caution">
    <text evidence="1">The sequence shown here is derived from an EMBL/GenBank/DDBJ whole genome shotgun (WGS) entry which is preliminary data.</text>
</comment>
<dbReference type="PATRIC" id="fig|1299334.3.peg.10314"/>
<dbReference type="EMBL" id="JAOB01000093">
    <property type="protein sequence ID" value="EUA06787.1"/>
    <property type="molecule type" value="Genomic_DNA"/>
</dbReference>
<protein>
    <submittedName>
        <fullName evidence="1">Uncharacterized protein</fullName>
    </submittedName>
</protein>
<proteinExistence type="predicted"/>
<name>X7YI16_MYCXE</name>
<gene>
    <name evidence="1" type="ORF">I553_0737</name>
</gene>
<dbReference type="AlphaFoldDB" id="X7YI16"/>
<accession>X7YI16</accession>
<organism evidence="1">
    <name type="scientific">Mycobacterium xenopi 4042</name>
    <dbReference type="NCBI Taxonomy" id="1299334"/>
    <lineage>
        <taxon>Bacteria</taxon>
        <taxon>Bacillati</taxon>
        <taxon>Actinomycetota</taxon>
        <taxon>Actinomycetes</taxon>
        <taxon>Mycobacteriales</taxon>
        <taxon>Mycobacteriaceae</taxon>
        <taxon>Mycobacterium</taxon>
    </lineage>
</organism>